<gene>
    <name evidence="2" type="ORF">DVT68_18740</name>
</gene>
<reference evidence="2 3" key="1">
    <citation type="submission" date="2018-07" db="EMBL/GenBank/DDBJ databases">
        <title>Dyella solisilvae sp. nov., isolated from the pine and broad-leaved mixed forest soil.</title>
        <authorList>
            <person name="Gao Z."/>
            <person name="Qiu L."/>
        </authorList>
    </citation>
    <scope>NUCLEOTIDE SEQUENCE [LARGE SCALE GENOMIC DNA]</scope>
    <source>
        <strain evidence="2 3">DHG54</strain>
    </source>
</reference>
<feature type="compositionally biased region" description="Basic and acidic residues" evidence="1">
    <location>
        <begin position="1"/>
        <end position="19"/>
    </location>
</feature>
<feature type="region of interest" description="Disordered" evidence="1">
    <location>
        <begin position="273"/>
        <end position="293"/>
    </location>
</feature>
<accession>A0A370K376</accession>
<name>A0A370K376_9GAMM</name>
<keyword evidence="3" id="KW-1185">Reference proteome</keyword>
<feature type="region of interest" description="Disordered" evidence="1">
    <location>
        <begin position="1"/>
        <end position="31"/>
    </location>
</feature>
<dbReference type="Proteomes" id="UP000254711">
    <property type="component" value="Unassembled WGS sequence"/>
</dbReference>
<proteinExistence type="predicted"/>
<feature type="region of interest" description="Disordered" evidence="1">
    <location>
        <begin position="81"/>
        <end position="168"/>
    </location>
</feature>
<dbReference type="EMBL" id="QQSY01000007">
    <property type="protein sequence ID" value="RDI97116.1"/>
    <property type="molecule type" value="Genomic_DNA"/>
</dbReference>
<dbReference type="AlphaFoldDB" id="A0A370K376"/>
<comment type="caution">
    <text evidence="2">The sequence shown here is derived from an EMBL/GenBank/DDBJ whole genome shotgun (WGS) entry which is preliminary data.</text>
</comment>
<protein>
    <submittedName>
        <fullName evidence="2">Uncharacterized protein</fullName>
    </submittedName>
</protein>
<organism evidence="2 3">
    <name type="scientific">Dyella solisilvae</name>
    <dbReference type="NCBI Taxonomy" id="1920168"/>
    <lineage>
        <taxon>Bacteria</taxon>
        <taxon>Pseudomonadati</taxon>
        <taxon>Pseudomonadota</taxon>
        <taxon>Gammaproteobacteria</taxon>
        <taxon>Lysobacterales</taxon>
        <taxon>Rhodanobacteraceae</taxon>
        <taxon>Dyella</taxon>
    </lineage>
</organism>
<feature type="compositionally biased region" description="Polar residues" evidence="1">
    <location>
        <begin position="93"/>
        <end position="109"/>
    </location>
</feature>
<dbReference type="RefSeq" id="WP_114826728.1">
    <property type="nucleotide sequence ID" value="NZ_QQSY01000007.1"/>
</dbReference>
<sequence>MSTHDHHDDAPPGEDELKALYRSLPHNEPSPALDQAVRRAAADAVRAPARRRLPRWLPTAASAAVLVLVAGLGWRLLEQPGSVPQVPTPPAVTRTQASPTAPANESPSGSKAAAEVQVTHVPETAEATAPVQRPAGTQAPPQTHAPSNAKARARASLSPRIVPPPESAPAPMAMTAPIVAPTPAQASPPPTPMAPAPAMMEAPHPVAGLQVQGYASPRASGAMRAVQAPAPMRPIDPTAVNPTDTPAQELDKIRQLFALQRRDEALQRLATFRQAHPDVPVPDDLRAQLPDHE</sequence>
<evidence type="ECO:0000313" key="3">
    <source>
        <dbReference type="Proteomes" id="UP000254711"/>
    </source>
</evidence>
<evidence type="ECO:0000313" key="2">
    <source>
        <dbReference type="EMBL" id="RDI97116.1"/>
    </source>
</evidence>
<feature type="compositionally biased region" description="Basic and acidic residues" evidence="1">
    <location>
        <begin position="283"/>
        <end position="293"/>
    </location>
</feature>
<dbReference type="OrthoDB" id="5954551at2"/>
<evidence type="ECO:0000256" key="1">
    <source>
        <dbReference type="SAM" id="MobiDB-lite"/>
    </source>
</evidence>